<evidence type="ECO:0000313" key="1">
    <source>
        <dbReference type="EMBL" id="WWT31410.1"/>
    </source>
</evidence>
<dbReference type="RefSeq" id="WP_338606880.1">
    <property type="nucleotide sequence ID" value="NZ_CP146275.1"/>
</dbReference>
<protein>
    <submittedName>
        <fullName evidence="1">Uncharacterized protein</fullName>
    </submittedName>
</protein>
<organism evidence="1 2">
    <name type="scientific">Pelagibacterium nitratireducens</name>
    <dbReference type="NCBI Taxonomy" id="1046114"/>
    <lineage>
        <taxon>Bacteria</taxon>
        <taxon>Pseudomonadati</taxon>
        <taxon>Pseudomonadota</taxon>
        <taxon>Alphaproteobacteria</taxon>
        <taxon>Hyphomicrobiales</taxon>
        <taxon>Devosiaceae</taxon>
        <taxon>Pelagibacterium</taxon>
    </lineage>
</organism>
<name>A0ABZ2HVR8_9HYPH</name>
<dbReference type="EMBL" id="CP146275">
    <property type="protein sequence ID" value="WWT31410.1"/>
    <property type="molecule type" value="Genomic_DNA"/>
</dbReference>
<dbReference type="Proteomes" id="UP001369958">
    <property type="component" value="Chromosome"/>
</dbReference>
<reference evidence="1 2" key="1">
    <citation type="submission" date="2024-02" db="EMBL/GenBank/DDBJ databases">
        <title>Complete genome sequence of Pelagibacterium nitratireducens ZH15.</title>
        <authorList>
            <person name="Zhao L.H."/>
        </authorList>
    </citation>
    <scope>NUCLEOTIDE SEQUENCE [LARGE SCALE GENOMIC DNA]</scope>
    <source>
        <strain evidence="1 2">ZH15</strain>
    </source>
</reference>
<accession>A0ABZ2HVR8</accession>
<evidence type="ECO:0000313" key="2">
    <source>
        <dbReference type="Proteomes" id="UP001369958"/>
    </source>
</evidence>
<proteinExistence type="predicted"/>
<sequence length="55" mass="6097">MGNHKQIPTVIQMITDIANDMTIAAILGWQQVARPCVMPQRRKGAPHYARILAGN</sequence>
<gene>
    <name evidence="1" type="ORF">V6617_10220</name>
</gene>
<keyword evidence="2" id="KW-1185">Reference proteome</keyword>